<comment type="caution">
    <text evidence="1">The sequence shown here is derived from an EMBL/GenBank/DDBJ whole genome shotgun (WGS) entry which is preliminary data.</text>
</comment>
<dbReference type="OrthoDB" id="20368at2759"/>
<name>I0Z3U5_COCSC</name>
<organism evidence="1 2">
    <name type="scientific">Coccomyxa subellipsoidea (strain C-169)</name>
    <name type="common">Green microalga</name>
    <dbReference type="NCBI Taxonomy" id="574566"/>
    <lineage>
        <taxon>Eukaryota</taxon>
        <taxon>Viridiplantae</taxon>
        <taxon>Chlorophyta</taxon>
        <taxon>core chlorophytes</taxon>
        <taxon>Trebouxiophyceae</taxon>
        <taxon>Trebouxiophyceae incertae sedis</taxon>
        <taxon>Coccomyxaceae</taxon>
        <taxon>Coccomyxa</taxon>
        <taxon>Coccomyxa subellipsoidea</taxon>
    </lineage>
</organism>
<dbReference type="Gene3D" id="3.40.50.11350">
    <property type="match status" value="1"/>
</dbReference>
<dbReference type="EMBL" id="AGSI01000004">
    <property type="protein sequence ID" value="EIE25314.1"/>
    <property type="molecule type" value="Genomic_DNA"/>
</dbReference>
<evidence type="ECO:0000313" key="2">
    <source>
        <dbReference type="Proteomes" id="UP000007264"/>
    </source>
</evidence>
<dbReference type="KEGG" id="csl:COCSUDRAFT_40596"/>
<gene>
    <name evidence="1" type="ORF">COCSUDRAFT_40596</name>
</gene>
<proteinExistence type="predicted"/>
<dbReference type="CDD" id="cd11296">
    <property type="entry name" value="O-FucT_like"/>
    <property type="match status" value="1"/>
</dbReference>
<protein>
    <submittedName>
        <fullName evidence="1">Uncharacterized protein</fullName>
    </submittedName>
</protein>
<dbReference type="GeneID" id="17043316"/>
<sequence length="598" mass="67567">MPGETQRRTRRKDAFVLTLLALLAIGLWLLATSHDTPSQTRIVTTIFRAQVLRDPNGALDPTTELELVRAKGERFSRKHGKDVLSRLRTPANWPLSLSSSYLDASDYTRTAARAWEHLLQEGASGMIDNIGQEDRRIQRLEIRRDNDFTHRIQKTFSDGVLQAVEESIQPSRTVVVQPVDDQMAELLAEFDWQTYLIYYPDLKKAGIDTEAKARQHYTAWGRAEGRVHKRLRVILRYTACTGLINQHYSHIAAFVLSYALRSEIVLPPAVQRDSFGKYFSTRKDENEISWTPVPLVSLLDVEKIIEAWHIRGMTVHETPALLPFPDLTEPQTAYPLYSQEGLDERFIAQLDNVYLQSLHLDDMVERVRSTTMQHARKLLRQDPNVTIDYIVLDLPCTFFMLETLSNLPLVSEVARSLDFAPALHDLANQIISRLTRDGQLSYNAAHLRIEKDARDWSIIMGGDGVIWHLYKQAMREANFNASTPLYIASGLLTYGANEELANIEGILTAFQSCSELFYKEIFLDAEVLEALSSEQKALVDFIVLAGGQGFVGFGSSTFSFYLREYRALKGISRASSVLVNASAIGTDSLFRSAGTVTF</sequence>
<dbReference type="Proteomes" id="UP000007264">
    <property type="component" value="Unassembled WGS sequence"/>
</dbReference>
<evidence type="ECO:0000313" key="1">
    <source>
        <dbReference type="EMBL" id="EIE25314.1"/>
    </source>
</evidence>
<reference evidence="1 2" key="1">
    <citation type="journal article" date="2012" name="Genome Biol.">
        <title>The genome of the polar eukaryotic microalga coccomyxa subellipsoidea reveals traits of cold adaptation.</title>
        <authorList>
            <person name="Blanc G."/>
            <person name="Agarkova I."/>
            <person name="Grimwood J."/>
            <person name="Kuo A."/>
            <person name="Brueggeman A."/>
            <person name="Dunigan D."/>
            <person name="Gurnon J."/>
            <person name="Ladunga I."/>
            <person name="Lindquist E."/>
            <person name="Lucas S."/>
            <person name="Pangilinan J."/>
            <person name="Proschold T."/>
            <person name="Salamov A."/>
            <person name="Schmutz J."/>
            <person name="Weeks D."/>
            <person name="Yamada T."/>
            <person name="Claverie J.M."/>
            <person name="Grigoriev I."/>
            <person name="Van Etten J."/>
            <person name="Lomsadze A."/>
            <person name="Borodovsky M."/>
        </authorList>
    </citation>
    <scope>NUCLEOTIDE SEQUENCE [LARGE SCALE GENOMIC DNA]</scope>
    <source>
        <strain evidence="1 2">C-169</strain>
    </source>
</reference>
<keyword evidence="2" id="KW-1185">Reference proteome</keyword>
<accession>I0Z3U5</accession>
<dbReference type="AlphaFoldDB" id="I0Z3U5"/>
<dbReference type="STRING" id="574566.I0Z3U5"/>
<dbReference type="RefSeq" id="XP_005649858.1">
    <property type="nucleotide sequence ID" value="XM_005649801.1"/>
</dbReference>